<evidence type="ECO:0000256" key="3">
    <source>
        <dbReference type="ARBA" id="ARBA00023123"/>
    </source>
</evidence>
<dbReference type="EMBL" id="CAJZBQ010000004">
    <property type="protein sequence ID" value="CAG9311127.1"/>
    <property type="molecule type" value="Genomic_DNA"/>
</dbReference>
<evidence type="ECO:0000259" key="7">
    <source>
        <dbReference type="SMART" id="SM00242"/>
    </source>
</evidence>
<evidence type="ECO:0000256" key="6">
    <source>
        <dbReference type="SAM" id="MobiDB-lite"/>
    </source>
</evidence>
<dbReference type="Gene3D" id="1.20.120.720">
    <property type="entry name" value="Myosin VI head, motor domain, U50 subdomain"/>
    <property type="match status" value="1"/>
</dbReference>
<dbReference type="SMART" id="SM00015">
    <property type="entry name" value="IQ"/>
    <property type="match status" value="2"/>
</dbReference>
<name>A0AAU9ICC6_9CILI</name>
<dbReference type="Gene3D" id="1.20.58.530">
    <property type="match status" value="1"/>
</dbReference>
<dbReference type="GO" id="GO:0005524">
    <property type="term" value="F:ATP binding"/>
    <property type="evidence" value="ECO:0007669"/>
    <property type="project" value="UniProtKB-KW"/>
</dbReference>
<dbReference type="Gene3D" id="1.20.5.190">
    <property type="match status" value="1"/>
</dbReference>
<feature type="region of interest" description="Disordered" evidence="6">
    <location>
        <begin position="1041"/>
        <end position="1076"/>
    </location>
</feature>
<accession>A0AAU9ICC6</accession>
<feature type="compositionally biased region" description="Basic and acidic residues" evidence="6">
    <location>
        <begin position="1063"/>
        <end position="1073"/>
    </location>
</feature>
<evidence type="ECO:0000256" key="5">
    <source>
        <dbReference type="ARBA" id="ARBA00023203"/>
    </source>
</evidence>
<feature type="domain" description="Myosin motor" evidence="7">
    <location>
        <begin position="31"/>
        <end position="645"/>
    </location>
</feature>
<dbReference type="GO" id="GO:0000146">
    <property type="term" value="F:microfilament motor activity"/>
    <property type="evidence" value="ECO:0007669"/>
    <property type="project" value="TreeGrafter"/>
</dbReference>
<sequence length="1096" mass="129172">MKTFTNGESAAWKGNQINWHNETLTEDRFYKNERENFGYFYNYHDSPMMETLYTRLSQGLRYTSLGPILVENEYNAEGDENFYKIDEKSPHLFNISRRAYNSLISTQASQGILNLGKCSNNYTNLDRQLDHLLYLSSKQESSKILKQNSLFIQAVKNSIKLINLFGTSIYQNVDVTYTGIAVQVFFDIKHRLVGSSIRAKLLDPTFLSTNSDKNYPIFNNIFSLLKSLPSNPMLNPDQKYKLISKELQNSENILEIMNSLKIKQQDIQKIKDSLAMIVLLFEITFTCGKFTLAGQNNREKWVPKANENLSRLCRAFNVSQEVFVNFFGNAGSKREAEIMVLDLARLIYRATFDWLVTKIDEMLDKLSGSVIQTRKSLSLSKDENEETYRGTYSISLVNFPNFDYRDSLGGLYINWALESLKLFSCRSYFELIQAVKRQETDITYLSVPHCQNLIDTLFKPDQFVSNLSSDNFQRYWKEFIGNYQNKSIFNDFISTDSLLSCRIKFSYGEIAYNVSNLLNESQNFLPTSTYYPLISKPTNKILSRMLPKICSDSDVAHTSLYDTHKKSLSYLLNHLDFNCFLVYDITNSKAKYEFCEELNKGILLPIANWYYYGFPFWIPIVKLRKIMTKQNESLFQDVIEWVRYKLKIKDFRCNDELVMLKQEDFKHLTISNNYFSQISKKYENQISNSNSYFIILGHIRSQEYNFEAKALEKSYSQIDISFDKSYISNEVHKWPKNIRANYKPLRRTNSLILASNKTYNFFKRILSHFELFDYTDTLPIIIKIQSYYRGYLSRKYFRNLRHLFINARFIQKIWRGHKSRKTYKPIGICVAAIRKIQTFYRNRFQKLTKAAERIQKWYISIIRNRYKSSVTSIATVEITPFQEPASPYLMLHTAHRYYVRQMNSAGKSPQKKYTFSPVISKKTREFAEKYHNRHGSLKFDILDKFKMYETIKSQKIEEERKKASESTATLISYKKSSESSGNYNDFYRRMKEKQDQYQSNRDLLIHQKIIKEKDTLTFSPNIKKSRSTSFLKFSERLNYTPSKERKESDETSFISEKPNLLSDKSREIAENRQRKLRKASQLQNEIFKSFQPLWPH</sequence>
<dbReference type="Gene3D" id="3.40.850.10">
    <property type="entry name" value="Kinesin motor domain"/>
    <property type="match status" value="1"/>
</dbReference>
<gene>
    <name evidence="8" type="ORF">BSTOLATCC_MIC3421</name>
</gene>
<dbReference type="GO" id="GO:0051015">
    <property type="term" value="F:actin filament binding"/>
    <property type="evidence" value="ECO:0007669"/>
    <property type="project" value="TreeGrafter"/>
</dbReference>
<dbReference type="SMART" id="SM00242">
    <property type="entry name" value="MYSc"/>
    <property type="match status" value="1"/>
</dbReference>
<evidence type="ECO:0000313" key="9">
    <source>
        <dbReference type="Proteomes" id="UP001162131"/>
    </source>
</evidence>
<dbReference type="PANTHER" id="PTHR13140">
    <property type="entry name" value="MYOSIN"/>
    <property type="match status" value="1"/>
</dbReference>
<dbReference type="Proteomes" id="UP001162131">
    <property type="component" value="Unassembled WGS sequence"/>
</dbReference>
<evidence type="ECO:0000256" key="2">
    <source>
        <dbReference type="ARBA" id="ARBA00022840"/>
    </source>
</evidence>
<dbReference type="GO" id="GO:0007015">
    <property type="term" value="P:actin filament organization"/>
    <property type="evidence" value="ECO:0007669"/>
    <property type="project" value="TreeGrafter"/>
</dbReference>
<evidence type="ECO:0000256" key="1">
    <source>
        <dbReference type="ARBA" id="ARBA00022741"/>
    </source>
</evidence>
<dbReference type="GO" id="GO:0016459">
    <property type="term" value="C:myosin complex"/>
    <property type="evidence" value="ECO:0007669"/>
    <property type="project" value="UniProtKB-KW"/>
</dbReference>
<dbReference type="PROSITE" id="PS50096">
    <property type="entry name" value="IQ"/>
    <property type="match status" value="2"/>
</dbReference>
<evidence type="ECO:0000256" key="4">
    <source>
        <dbReference type="ARBA" id="ARBA00023175"/>
    </source>
</evidence>
<dbReference type="InterPro" id="IPR027417">
    <property type="entry name" value="P-loop_NTPase"/>
</dbReference>
<dbReference type="PANTHER" id="PTHR13140:SF706">
    <property type="entry name" value="DILUTE CLASS UNCONVENTIONAL MYOSIN, ISOFORM C"/>
    <property type="match status" value="1"/>
</dbReference>
<reference evidence="8" key="1">
    <citation type="submission" date="2021-09" db="EMBL/GenBank/DDBJ databases">
        <authorList>
            <consortium name="AG Swart"/>
            <person name="Singh M."/>
            <person name="Singh A."/>
            <person name="Seah K."/>
            <person name="Emmerich C."/>
        </authorList>
    </citation>
    <scope>NUCLEOTIDE SEQUENCE</scope>
    <source>
        <strain evidence="8">ATCC30299</strain>
    </source>
</reference>
<organism evidence="8 9">
    <name type="scientific">Blepharisma stoltei</name>
    <dbReference type="NCBI Taxonomy" id="1481888"/>
    <lineage>
        <taxon>Eukaryota</taxon>
        <taxon>Sar</taxon>
        <taxon>Alveolata</taxon>
        <taxon>Ciliophora</taxon>
        <taxon>Postciliodesmatophora</taxon>
        <taxon>Heterotrichea</taxon>
        <taxon>Heterotrichida</taxon>
        <taxon>Blepharismidae</taxon>
        <taxon>Blepharisma</taxon>
    </lineage>
</organism>
<keyword evidence="2" id="KW-0067">ATP-binding</keyword>
<comment type="caution">
    <text evidence="8">The sequence shown here is derived from an EMBL/GenBank/DDBJ whole genome shotgun (WGS) entry which is preliminary data.</text>
</comment>
<proteinExistence type="predicted"/>
<keyword evidence="1" id="KW-0547">Nucleotide-binding</keyword>
<dbReference type="GO" id="GO:0005737">
    <property type="term" value="C:cytoplasm"/>
    <property type="evidence" value="ECO:0007669"/>
    <property type="project" value="TreeGrafter"/>
</dbReference>
<keyword evidence="9" id="KW-1185">Reference proteome</keyword>
<dbReference type="InterPro" id="IPR000048">
    <property type="entry name" value="IQ_motif_EF-hand-BS"/>
</dbReference>
<evidence type="ECO:0000313" key="8">
    <source>
        <dbReference type="EMBL" id="CAG9311127.1"/>
    </source>
</evidence>
<dbReference type="Gene3D" id="1.10.10.820">
    <property type="match status" value="1"/>
</dbReference>
<dbReference type="Pfam" id="PF00612">
    <property type="entry name" value="IQ"/>
    <property type="match status" value="2"/>
</dbReference>
<dbReference type="InterPro" id="IPR001609">
    <property type="entry name" value="Myosin_head_motor_dom-like"/>
</dbReference>
<dbReference type="AlphaFoldDB" id="A0AAU9ICC6"/>
<keyword evidence="3" id="KW-0518">Myosin</keyword>
<keyword evidence="4" id="KW-0505">Motor protein</keyword>
<dbReference type="GO" id="GO:0016020">
    <property type="term" value="C:membrane"/>
    <property type="evidence" value="ECO:0007669"/>
    <property type="project" value="TreeGrafter"/>
</dbReference>
<keyword evidence="5" id="KW-0009">Actin-binding</keyword>
<protein>
    <recommendedName>
        <fullName evidence="7">Myosin motor domain-containing protein</fullName>
    </recommendedName>
</protein>
<dbReference type="InterPro" id="IPR036961">
    <property type="entry name" value="Kinesin_motor_dom_sf"/>
</dbReference>
<dbReference type="SUPFAM" id="SSF52540">
    <property type="entry name" value="P-loop containing nucleoside triphosphate hydrolases"/>
    <property type="match status" value="1"/>
</dbReference>